<sequence length="60" mass="6613">MHQFQCVVVALLGSQTCTHYLFSTSSTRIANMLLHAMNYSRQIALPVIAPVCGRTSCQNV</sequence>
<organism evidence="2 3">
    <name type="scientific">Phytophthora rubi</name>
    <dbReference type="NCBI Taxonomy" id="129364"/>
    <lineage>
        <taxon>Eukaryota</taxon>
        <taxon>Sar</taxon>
        <taxon>Stramenopiles</taxon>
        <taxon>Oomycota</taxon>
        <taxon>Peronosporomycetes</taxon>
        <taxon>Peronosporales</taxon>
        <taxon>Peronosporaceae</taxon>
        <taxon>Phytophthora</taxon>
    </lineage>
</organism>
<evidence type="ECO:0000313" key="3">
    <source>
        <dbReference type="Proteomes" id="UP000434957"/>
    </source>
</evidence>
<proteinExistence type="predicted"/>
<comment type="caution">
    <text evidence="2">The sequence shown here is derived from an EMBL/GenBank/DDBJ whole genome shotgun (WGS) entry which is preliminary data.</text>
</comment>
<evidence type="ECO:0000313" key="2">
    <source>
        <dbReference type="EMBL" id="KAE9263163.1"/>
    </source>
</evidence>
<dbReference type="EMBL" id="QXFU01004092">
    <property type="protein sequence ID" value="KAE8970765.1"/>
    <property type="molecule type" value="Genomic_DNA"/>
</dbReference>
<protein>
    <submittedName>
        <fullName evidence="2">Uncharacterized protein</fullName>
    </submittedName>
</protein>
<reference evidence="2 3" key="1">
    <citation type="submission" date="2018-08" db="EMBL/GenBank/DDBJ databases">
        <title>Genomic investigation of the strawberry pathogen Phytophthora fragariae indicates pathogenicity is determined by transcriptional variation in three key races.</title>
        <authorList>
            <person name="Adams T.M."/>
            <person name="Armitage A.D."/>
            <person name="Sobczyk M.K."/>
            <person name="Bates H.J."/>
            <person name="Dunwell J.M."/>
            <person name="Nellist C.F."/>
            <person name="Harrison R.J."/>
        </authorList>
    </citation>
    <scope>NUCLEOTIDE SEQUENCE [LARGE SCALE GENOMIC DNA]</scope>
    <source>
        <strain evidence="1 4">SCRP324</strain>
        <strain evidence="2 3">SCRP333</strain>
    </source>
</reference>
<dbReference type="Proteomes" id="UP000434957">
    <property type="component" value="Unassembled WGS sequence"/>
</dbReference>
<evidence type="ECO:0000313" key="1">
    <source>
        <dbReference type="EMBL" id="KAE8970765.1"/>
    </source>
</evidence>
<accession>A0A6A4ASI6</accession>
<dbReference type="EMBL" id="QXFT01009142">
    <property type="protein sequence ID" value="KAE9263163.1"/>
    <property type="molecule type" value="Genomic_DNA"/>
</dbReference>
<evidence type="ECO:0000313" key="4">
    <source>
        <dbReference type="Proteomes" id="UP000435112"/>
    </source>
</evidence>
<dbReference type="AlphaFoldDB" id="A0A6A4ASI6"/>
<name>A0A6A4ASI6_9STRA</name>
<dbReference type="Proteomes" id="UP000435112">
    <property type="component" value="Unassembled WGS sequence"/>
</dbReference>
<gene>
    <name evidence="1" type="ORF">PR002_g27016</name>
    <name evidence="2" type="ORF">PR003_g33255</name>
</gene>
<keyword evidence="3" id="KW-1185">Reference proteome</keyword>